<dbReference type="Proteomes" id="UP000320722">
    <property type="component" value="Chromosome"/>
</dbReference>
<dbReference type="GO" id="GO:0007165">
    <property type="term" value="P:signal transduction"/>
    <property type="evidence" value="ECO:0007669"/>
    <property type="project" value="InterPro"/>
</dbReference>
<reference evidence="3 4" key="1">
    <citation type="submission" date="2019-02" db="EMBL/GenBank/DDBJ databases">
        <title>Deep-cultivation of Planctomycetes and their phenomic and genomic characterization uncovers novel biology.</title>
        <authorList>
            <person name="Wiegand S."/>
            <person name="Jogler M."/>
            <person name="Boedeker C."/>
            <person name="Pinto D."/>
            <person name="Vollmers J."/>
            <person name="Rivas-Marin E."/>
            <person name="Kohn T."/>
            <person name="Peeters S.H."/>
            <person name="Heuer A."/>
            <person name="Rast P."/>
            <person name="Oberbeckmann S."/>
            <person name="Bunk B."/>
            <person name="Jeske O."/>
            <person name="Meyerdierks A."/>
            <person name="Storesund J.E."/>
            <person name="Kallscheuer N."/>
            <person name="Luecker S."/>
            <person name="Lage O.M."/>
            <person name="Pohl T."/>
            <person name="Merkel B.J."/>
            <person name="Hornburger P."/>
            <person name="Mueller R.-W."/>
            <person name="Bruemmer F."/>
            <person name="Labrenz M."/>
            <person name="Spormann A.M."/>
            <person name="Op den Camp H."/>
            <person name="Overmann J."/>
            <person name="Amann R."/>
            <person name="Jetten M.S.M."/>
            <person name="Mascher T."/>
            <person name="Medema M.H."/>
            <person name="Devos D.P."/>
            <person name="Kaster A.-K."/>
            <person name="Ovreas L."/>
            <person name="Rohde M."/>
            <person name="Galperin M.Y."/>
            <person name="Jogler C."/>
        </authorList>
    </citation>
    <scope>NUCLEOTIDE SEQUENCE [LARGE SCALE GENOMIC DNA]</scope>
    <source>
        <strain evidence="3 4">V6</strain>
    </source>
</reference>
<dbReference type="PROSITE" id="PS50104">
    <property type="entry name" value="TIR"/>
    <property type="match status" value="1"/>
</dbReference>
<evidence type="ECO:0000256" key="1">
    <source>
        <dbReference type="SAM" id="Coils"/>
    </source>
</evidence>
<feature type="domain" description="TIR" evidence="2">
    <location>
        <begin position="147"/>
        <end position="280"/>
    </location>
</feature>
<evidence type="ECO:0000313" key="4">
    <source>
        <dbReference type="Proteomes" id="UP000320722"/>
    </source>
</evidence>
<accession>A0A517WCK3</accession>
<protein>
    <submittedName>
        <fullName evidence="3">TIR domain protein</fullName>
    </submittedName>
</protein>
<dbReference type="InterPro" id="IPR035897">
    <property type="entry name" value="Toll_tir_struct_dom_sf"/>
</dbReference>
<name>A0A517WCK3_9PLAN</name>
<dbReference type="SUPFAM" id="SSF52200">
    <property type="entry name" value="Toll/Interleukin receptor TIR domain"/>
    <property type="match status" value="1"/>
</dbReference>
<feature type="coiled-coil region" evidence="1">
    <location>
        <begin position="54"/>
        <end position="117"/>
    </location>
</feature>
<dbReference type="InterPro" id="IPR000157">
    <property type="entry name" value="TIR_dom"/>
</dbReference>
<organism evidence="3 4">
    <name type="scientific">Gimesia chilikensis</name>
    <dbReference type="NCBI Taxonomy" id="2605989"/>
    <lineage>
        <taxon>Bacteria</taxon>
        <taxon>Pseudomonadati</taxon>
        <taxon>Planctomycetota</taxon>
        <taxon>Planctomycetia</taxon>
        <taxon>Planctomycetales</taxon>
        <taxon>Planctomycetaceae</taxon>
        <taxon>Gimesia</taxon>
    </lineage>
</organism>
<dbReference type="AlphaFoldDB" id="A0A517WCK3"/>
<dbReference type="Gene3D" id="3.40.50.10140">
    <property type="entry name" value="Toll/interleukin-1 receptor homology (TIR) domain"/>
    <property type="match status" value="1"/>
</dbReference>
<keyword evidence="1" id="KW-0175">Coiled coil</keyword>
<evidence type="ECO:0000259" key="2">
    <source>
        <dbReference type="PROSITE" id="PS50104"/>
    </source>
</evidence>
<dbReference type="Pfam" id="PF13676">
    <property type="entry name" value="TIR_2"/>
    <property type="match status" value="1"/>
</dbReference>
<evidence type="ECO:0000313" key="3">
    <source>
        <dbReference type="EMBL" id="QDU02986.1"/>
    </source>
</evidence>
<gene>
    <name evidence="3" type="ORF">V6x_26950</name>
</gene>
<proteinExistence type="predicted"/>
<dbReference type="RefSeq" id="WP_145040430.1">
    <property type="nucleotide sequence ID" value="NZ_CP036347.1"/>
</dbReference>
<dbReference type="EMBL" id="CP036347">
    <property type="protein sequence ID" value="QDU02986.1"/>
    <property type="molecule type" value="Genomic_DNA"/>
</dbReference>
<dbReference type="SMART" id="SM00255">
    <property type="entry name" value="TIR"/>
    <property type="match status" value="1"/>
</dbReference>
<sequence length="282" mass="31909">MSVNSIQSSISNVQREIQSAQRKLTDKTKEEANKTARIATVQRSITKSTSASSVQSKMREIERLQGDIVRIQNAKVDATKKIADKTQRLHSLQQDLYKAQQKEQNTALRKLQRSQEENAAKQQRQFETLLIEQPSILSVTNNDVVQSVHDVFISHASEDKDDVVRPLAELLNNKQFDVWYDEFQLRIGDSLRRSIDQGLAKSRFGIVVLSQAFFSKNWPQYELDGLVQKEMEGNKVILPIWHKITKSEVISYSPSLADKLALNTATATLEEIASQIADVLAS</sequence>
<feature type="coiled-coil region" evidence="1">
    <location>
        <begin position="3"/>
        <end position="30"/>
    </location>
</feature>